<evidence type="ECO:0000313" key="2">
    <source>
        <dbReference type="EMBL" id="MFI6500748.1"/>
    </source>
</evidence>
<keyword evidence="1" id="KW-0812">Transmembrane</keyword>
<keyword evidence="3" id="KW-1185">Reference proteome</keyword>
<comment type="caution">
    <text evidence="2">The sequence shown here is derived from an EMBL/GenBank/DDBJ whole genome shotgun (WGS) entry which is preliminary data.</text>
</comment>
<gene>
    <name evidence="2" type="ORF">ACIBG2_25470</name>
</gene>
<accession>A0ABW7YZU7</accession>
<sequence length="61" mass="6504">MWQRGFNWAAIVLVGGFGLLWLGVVIYAADASAPWARAAQAAFGLLLAGWAVQKATVMIRA</sequence>
<name>A0ABW7YZU7_9ACTN</name>
<evidence type="ECO:0000256" key="1">
    <source>
        <dbReference type="SAM" id="Phobius"/>
    </source>
</evidence>
<evidence type="ECO:0000313" key="3">
    <source>
        <dbReference type="Proteomes" id="UP001612741"/>
    </source>
</evidence>
<proteinExistence type="predicted"/>
<dbReference type="RefSeq" id="WP_397084833.1">
    <property type="nucleotide sequence ID" value="NZ_JBITGY010000006.1"/>
</dbReference>
<dbReference type="EMBL" id="JBITGY010000006">
    <property type="protein sequence ID" value="MFI6500748.1"/>
    <property type="molecule type" value="Genomic_DNA"/>
</dbReference>
<reference evidence="2 3" key="1">
    <citation type="submission" date="2024-10" db="EMBL/GenBank/DDBJ databases">
        <title>The Natural Products Discovery Center: Release of the First 8490 Sequenced Strains for Exploring Actinobacteria Biosynthetic Diversity.</title>
        <authorList>
            <person name="Kalkreuter E."/>
            <person name="Kautsar S.A."/>
            <person name="Yang D."/>
            <person name="Bader C.D."/>
            <person name="Teijaro C.N."/>
            <person name="Fluegel L."/>
            <person name="Davis C.M."/>
            <person name="Simpson J.R."/>
            <person name="Lauterbach L."/>
            <person name="Steele A.D."/>
            <person name="Gui C."/>
            <person name="Meng S."/>
            <person name="Li G."/>
            <person name="Viehrig K."/>
            <person name="Ye F."/>
            <person name="Su P."/>
            <person name="Kiefer A.F."/>
            <person name="Nichols A."/>
            <person name="Cepeda A.J."/>
            <person name="Yan W."/>
            <person name="Fan B."/>
            <person name="Jiang Y."/>
            <person name="Adhikari A."/>
            <person name="Zheng C.-J."/>
            <person name="Schuster L."/>
            <person name="Cowan T.M."/>
            <person name="Smanski M.J."/>
            <person name="Chevrette M.G."/>
            <person name="De Carvalho L.P.S."/>
            <person name="Shen B."/>
        </authorList>
    </citation>
    <scope>NUCLEOTIDE SEQUENCE [LARGE SCALE GENOMIC DNA]</scope>
    <source>
        <strain evidence="2 3">NPDC050545</strain>
    </source>
</reference>
<feature type="transmembrane region" description="Helical" evidence="1">
    <location>
        <begin position="35"/>
        <end position="52"/>
    </location>
</feature>
<feature type="transmembrane region" description="Helical" evidence="1">
    <location>
        <begin position="7"/>
        <end position="29"/>
    </location>
</feature>
<dbReference type="Proteomes" id="UP001612741">
    <property type="component" value="Unassembled WGS sequence"/>
</dbReference>
<protein>
    <submittedName>
        <fullName evidence="2">Uncharacterized protein</fullName>
    </submittedName>
</protein>
<keyword evidence="1" id="KW-1133">Transmembrane helix</keyword>
<keyword evidence="1" id="KW-0472">Membrane</keyword>
<organism evidence="2 3">
    <name type="scientific">Nonomuraea typhae</name>
    <dbReference type="NCBI Taxonomy" id="2603600"/>
    <lineage>
        <taxon>Bacteria</taxon>
        <taxon>Bacillati</taxon>
        <taxon>Actinomycetota</taxon>
        <taxon>Actinomycetes</taxon>
        <taxon>Streptosporangiales</taxon>
        <taxon>Streptosporangiaceae</taxon>
        <taxon>Nonomuraea</taxon>
    </lineage>
</organism>